<dbReference type="EMBL" id="CH940647">
    <property type="protein sequence ID" value="KRF84806.1"/>
    <property type="molecule type" value="Genomic_DNA"/>
</dbReference>
<dbReference type="AlphaFoldDB" id="A0A0Q9WL70"/>
<sequence length="101" mass="11316">MTLSLSKLIPEMVLPQYCGSRCSNYTRLKRAMEPDYNVILLPIISAVMLSYNRPVSLDEIADGVMLLLKSQREKHSTPLSSSLEGTSNSSYARIVPARKRN</sequence>
<organism evidence="2 3">
    <name type="scientific">Drosophila virilis</name>
    <name type="common">Fruit fly</name>
    <dbReference type="NCBI Taxonomy" id="7244"/>
    <lineage>
        <taxon>Eukaryota</taxon>
        <taxon>Metazoa</taxon>
        <taxon>Ecdysozoa</taxon>
        <taxon>Arthropoda</taxon>
        <taxon>Hexapoda</taxon>
        <taxon>Insecta</taxon>
        <taxon>Pterygota</taxon>
        <taxon>Neoptera</taxon>
        <taxon>Endopterygota</taxon>
        <taxon>Diptera</taxon>
        <taxon>Brachycera</taxon>
        <taxon>Muscomorpha</taxon>
        <taxon>Ephydroidea</taxon>
        <taxon>Drosophilidae</taxon>
        <taxon>Drosophila</taxon>
    </lineage>
</organism>
<gene>
    <name evidence="2" type="primary">Dvir\GJ26391</name>
    <name evidence="2" type="ORF">Dvir_GJ26391</name>
</gene>
<proteinExistence type="predicted"/>
<feature type="region of interest" description="Disordered" evidence="1">
    <location>
        <begin position="76"/>
        <end position="101"/>
    </location>
</feature>
<dbReference type="OrthoDB" id="7845676at2759"/>
<accession>A0A0Q9WL70</accession>
<evidence type="ECO:0000313" key="3">
    <source>
        <dbReference type="Proteomes" id="UP000008792"/>
    </source>
</evidence>
<keyword evidence="3" id="KW-1185">Reference proteome</keyword>
<evidence type="ECO:0000313" key="2">
    <source>
        <dbReference type="EMBL" id="KRF84806.1"/>
    </source>
</evidence>
<protein>
    <submittedName>
        <fullName evidence="2">Uncharacterized protein</fullName>
    </submittedName>
</protein>
<reference evidence="2 3" key="1">
    <citation type="journal article" date="2007" name="Nature">
        <title>Evolution of genes and genomes on the Drosophila phylogeny.</title>
        <authorList>
            <consortium name="Drosophila 12 Genomes Consortium"/>
            <person name="Clark A.G."/>
            <person name="Eisen M.B."/>
            <person name="Smith D.R."/>
            <person name="Bergman C.M."/>
            <person name="Oliver B."/>
            <person name="Markow T.A."/>
            <person name="Kaufman T.C."/>
            <person name="Kellis M."/>
            <person name="Gelbart W."/>
            <person name="Iyer V.N."/>
            <person name="Pollard D.A."/>
            <person name="Sackton T.B."/>
            <person name="Larracuente A.M."/>
            <person name="Singh N.D."/>
            <person name="Abad J.P."/>
            <person name="Abt D.N."/>
            <person name="Adryan B."/>
            <person name="Aguade M."/>
            <person name="Akashi H."/>
            <person name="Anderson W.W."/>
            <person name="Aquadro C.F."/>
            <person name="Ardell D.H."/>
            <person name="Arguello R."/>
            <person name="Artieri C.G."/>
            <person name="Barbash D.A."/>
            <person name="Barker D."/>
            <person name="Barsanti P."/>
            <person name="Batterham P."/>
            <person name="Batzoglou S."/>
            <person name="Begun D."/>
            <person name="Bhutkar A."/>
            <person name="Blanco E."/>
            <person name="Bosak S.A."/>
            <person name="Bradley R.K."/>
            <person name="Brand A.D."/>
            <person name="Brent M.R."/>
            <person name="Brooks A.N."/>
            <person name="Brown R.H."/>
            <person name="Butlin R.K."/>
            <person name="Caggese C."/>
            <person name="Calvi B.R."/>
            <person name="Bernardo de Carvalho A."/>
            <person name="Caspi A."/>
            <person name="Castrezana S."/>
            <person name="Celniker S.E."/>
            <person name="Chang J.L."/>
            <person name="Chapple C."/>
            <person name="Chatterji S."/>
            <person name="Chinwalla A."/>
            <person name="Civetta A."/>
            <person name="Clifton S.W."/>
            <person name="Comeron J.M."/>
            <person name="Costello J.C."/>
            <person name="Coyne J.A."/>
            <person name="Daub J."/>
            <person name="David R.G."/>
            <person name="Delcher A.L."/>
            <person name="Delehaunty K."/>
            <person name="Do C.B."/>
            <person name="Ebling H."/>
            <person name="Edwards K."/>
            <person name="Eickbush T."/>
            <person name="Evans J.D."/>
            <person name="Filipski A."/>
            <person name="Findeiss S."/>
            <person name="Freyhult E."/>
            <person name="Fulton L."/>
            <person name="Fulton R."/>
            <person name="Garcia A.C."/>
            <person name="Gardiner A."/>
            <person name="Garfield D.A."/>
            <person name="Garvin B.E."/>
            <person name="Gibson G."/>
            <person name="Gilbert D."/>
            <person name="Gnerre S."/>
            <person name="Godfrey J."/>
            <person name="Good R."/>
            <person name="Gotea V."/>
            <person name="Gravely B."/>
            <person name="Greenberg A.J."/>
            <person name="Griffiths-Jones S."/>
            <person name="Gross S."/>
            <person name="Guigo R."/>
            <person name="Gustafson E.A."/>
            <person name="Haerty W."/>
            <person name="Hahn M.W."/>
            <person name="Halligan D.L."/>
            <person name="Halpern A.L."/>
            <person name="Halter G.M."/>
            <person name="Han M.V."/>
            <person name="Heger A."/>
            <person name="Hillier L."/>
            <person name="Hinrichs A.S."/>
            <person name="Holmes I."/>
            <person name="Hoskins R.A."/>
            <person name="Hubisz M.J."/>
            <person name="Hultmark D."/>
            <person name="Huntley M.A."/>
            <person name="Jaffe D.B."/>
            <person name="Jagadeeshan S."/>
            <person name="Jeck W.R."/>
            <person name="Johnson J."/>
            <person name="Jones C.D."/>
            <person name="Jordan W.C."/>
            <person name="Karpen G.H."/>
            <person name="Kataoka E."/>
            <person name="Keightley P.D."/>
            <person name="Kheradpour P."/>
            <person name="Kirkness E.F."/>
            <person name="Koerich L.B."/>
            <person name="Kristiansen K."/>
            <person name="Kudrna D."/>
            <person name="Kulathinal R.J."/>
            <person name="Kumar S."/>
            <person name="Kwok R."/>
            <person name="Lander E."/>
            <person name="Langley C.H."/>
            <person name="Lapoint R."/>
            <person name="Lazzaro B.P."/>
            <person name="Lee S.J."/>
            <person name="Levesque L."/>
            <person name="Li R."/>
            <person name="Lin C.F."/>
            <person name="Lin M.F."/>
            <person name="Lindblad-Toh K."/>
            <person name="Llopart A."/>
            <person name="Long M."/>
            <person name="Low L."/>
            <person name="Lozovsky E."/>
            <person name="Lu J."/>
            <person name="Luo M."/>
            <person name="Machado C.A."/>
            <person name="Makalowski W."/>
            <person name="Marzo M."/>
            <person name="Matsuda M."/>
            <person name="Matzkin L."/>
            <person name="McAllister B."/>
            <person name="McBride C.S."/>
            <person name="McKernan B."/>
            <person name="McKernan K."/>
            <person name="Mendez-Lago M."/>
            <person name="Minx P."/>
            <person name="Mollenhauer M.U."/>
            <person name="Montooth K."/>
            <person name="Mount S.M."/>
            <person name="Mu X."/>
            <person name="Myers E."/>
            <person name="Negre B."/>
            <person name="Newfeld S."/>
            <person name="Nielsen R."/>
            <person name="Noor M.A."/>
            <person name="O'Grady P."/>
            <person name="Pachter L."/>
            <person name="Papaceit M."/>
            <person name="Parisi M.J."/>
            <person name="Parisi M."/>
            <person name="Parts L."/>
            <person name="Pedersen J.S."/>
            <person name="Pesole G."/>
            <person name="Phillippy A.M."/>
            <person name="Ponting C.P."/>
            <person name="Pop M."/>
            <person name="Porcelli D."/>
            <person name="Powell J.R."/>
            <person name="Prohaska S."/>
            <person name="Pruitt K."/>
            <person name="Puig M."/>
            <person name="Quesneville H."/>
            <person name="Ram K.R."/>
            <person name="Rand D."/>
            <person name="Rasmussen M.D."/>
            <person name="Reed L.K."/>
            <person name="Reenan R."/>
            <person name="Reily A."/>
            <person name="Remington K.A."/>
            <person name="Rieger T.T."/>
            <person name="Ritchie M.G."/>
            <person name="Robin C."/>
            <person name="Rogers Y.H."/>
            <person name="Rohde C."/>
            <person name="Rozas J."/>
            <person name="Rubenfield M.J."/>
            <person name="Ruiz A."/>
            <person name="Russo S."/>
            <person name="Salzberg S.L."/>
            <person name="Sanchez-Gracia A."/>
            <person name="Saranga D.J."/>
            <person name="Sato H."/>
            <person name="Schaeffer S.W."/>
            <person name="Schatz M.C."/>
            <person name="Schlenke T."/>
            <person name="Schwartz R."/>
            <person name="Segarra C."/>
            <person name="Singh R.S."/>
            <person name="Sirot L."/>
            <person name="Sirota M."/>
            <person name="Sisneros N.B."/>
            <person name="Smith C.D."/>
            <person name="Smith T.F."/>
            <person name="Spieth J."/>
            <person name="Stage D.E."/>
            <person name="Stark A."/>
            <person name="Stephan W."/>
            <person name="Strausberg R.L."/>
            <person name="Strempel S."/>
            <person name="Sturgill D."/>
            <person name="Sutton G."/>
            <person name="Sutton G.G."/>
            <person name="Tao W."/>
            <person name="Teichmann S."/>
            <person name="Tobari Y.N."/>
            <person name="Tomimura Y."/>
            <person name="Tsolas J.M."/>
            <person name="Valente V.L."/>
            <person name="Venter E."/>
            <person name="Venter J.C."/>
            <person name="Vicario S."/>
            <person name="Vieira F.G."/>
            <person name="Vilella A.J."/>
            <person name="Villasante A."/>
            <person name="Walenz B."/>
            <person name="Wang J."/>
            <person name="Wasserman M."/>
            <person name="Watts T."/>
            <person name="Wilson D."/>
            <person name="Wilson R.K."/>
            <person name="Wing R.A."/>
            <person name="Wolfner M.F."/>
            <person name="Wong A."/>
            <person name="Wong G.K."/>
            <person name="Wu C.I."/>
            <person name="Wu G."/>
            <person name="Yamamoto D."/>
            <person name="Yang H.P."/>
            <person name="Yang S.P."/>
            <person name="Yorke J.A."/>
            <person name="Yoshida K."/>
            <person name="Zdobnov E."/>
            <person name="Zhang P."/>
            <person name="Zhang Y."/>
            <person name="Zimin A.V."/>
            <person name="Baldwin J."/>
            <person name="Abdouelleil A."/>
            <person name="Abdulkadir J."/>
            <person name="Abebe A."/>
            <person name="Abera B."/>
            <person name="Abreu J."/>
            <person name="Acer S.C."/>
            <person name="Aftuck L."/>
            <person name="Alexander A."/>
            <person name="An P."/>
            <person name="Anderson E."/>
            <person name="Anderson S."/>
            <person name="Arachi H."/>
            <person name="Azer M."/>
            <person name="Bachantsang P."/>
            <person name="Barry A."/>
            <person name="Bayul T."/>
            <person name="Berlin A."/>
            <person name="Bessette D."/>
            <person name="Bloom T."/>
            <person name="Blye J."/>
            <person name="Boguslavskiy L."/>
            <person name="Bonnet C."/>
            <person name="Boukhgalter B."/>
            <person name="Bourzgui I."/>
            <person name="Brown A."/>
            <person name="Cahill P."/>
            <person name="Channer S."/>
            <person name="Cheshatsang Y."/>
            <person name="Chuda L."/>
            <person name="Citroen M."/>
            <person name="Collymore A."/>
            <person name="Cooke P."/>
            <person name="Costello M."/>
            <person name="D'Aco K."/>
            <person name="Daza R."/>
            <person name="De Haan G."/>
            <person name="DeGray S."/>
            <person name="DeMaso C."/>
            <person name="Dhargay N."/>
            <person name="Dooley K."/>
            <person name="Dooley E."/>
            <person name="Doricent M."/>
            <person name="Dorje P."/>
            <person name="Dorjee K."/>
            <person name="Dupes A."/>
            <person name="Elong R."/>
            <person name="Falk J."/>
            <person name="Farina A."/>
            <person name="Faro S."/>
            <person name="Ferguson D."/>
            <person name="Fisher S."/>
            <person name="Foley C.D."/>
            <person name="Franke A."/>
            <person name="Friedrich D."/>
            <person name="Gadbois L."/>
            <person name="Gearin G."/>
            <person name="Gearin C.R."/>
            <person name="Giannoukos G."/>
            <person name="Goode T."/>
            <person name="Graham J."/>
            <person name="Grandbois E."/>
            <person name="Grewal S."/>
            <person name="Gyaltsen K."/>
            <person name="Hafez N."/>
            <person name="Hagos B."/>
            <person name="Hall J."/>
            <person name="Henson C."/>
            <person name="Hollinger A."/>
            <person name="Honan T."/>
            <person name="Huard M.D."/>
            <person name="Hughes L."/>
            <person name="Hurhula B."/>
            <person name="Husby M.E."/>
            <person name="Kamat A."/>
            <person name="Kanga B."/>
            <person name="Kashin S."/>
            <person name="Khazanovich D."/>
            <person name="Kisner P."/>
            <person name="Lance K."/>
            <person name="Lara M."/>
            <person name="Lee W."/>
            <person name="Lennon N."/>
            <person name="Letendre F."/>
            <person name="LeVine R."/>
            <person name="Lipovsky A."/>
            <person name="Liu X."/>
            <person name="Liu J."/>
            <person name="Liu S."/>
            <person name="Lokyitsang T."/>
            <person name="Lokyitsang Y."/>
            <person name="Lubonja R."/>
            <person name="Lui A."/>
            <person name="MacDonald P."/>
            <person name="Magnisalis V."/>
            <person name="Maru K."/>
            <person name="Matthews C."/>
            <person name="McCusker W."/>
            <person name="McDonough S."/>
            <person name="Mehta T."/>
            <person name="Meldrim J."/>
            <person name="Meneus L."/>
            <person name="Mihai O."/>
            <person name="Mihalev A."/>
            <person name="Mihova T."/>
            <person name="Mittelman R."/>
            <person name="Mlenga V."/>
            <person name="Montmayeur A."/>
            <person name="Mulrain L."/>
            <person name="Navidi A."/>
            <person name="Naylor J."/>
            <person name="Negash T."/>
            <person name="Nguyen T."/>
            <person name="Nguyen N."/>
            <person name="Nicol R."/>
            <person name="Norbu C."/>
            <person name="Norbu N."/>
            <person name="Novod N."/>
            <person name="O'Neill B."/>
            <person name="Osman S."/>
            <person name="Markiewicz E."/>
            <person name="Oyono O.L."/>
            <person name="Patti C."/>
            <person name="Phunkhang P."/>
            <person name="Pierre F."/>
            <person name="Priest M."/>
            <person name="Raghuraman S."/>
            <person name="Rege F."/>
            <person name="Reyes R."/>
            <person name="Rise C."/>
            <person name="Rogov P."/>
            <person name="Ross K."/>
            <person name="Ryan E."/>
            <person name="Settipalli S."/>
            <person name="Shea T."/>
            <person name="Sherpa N."/>
            <person name="Shi L."/>
            <person name="Shih D."/>
            <person name="Sparrow T."/>
            <person name="Spaulding J."/>
            <person name="Stalker J."/>
            <person name="Stange-Thomann N."/>
            <person name="Stavropoulos S."/>
            <person name="Stone C."/>
            <person name="Strader C."/>
            <person name="Tesfaye S."/>
            <person name="Thomson T."/>
            <person name="Thoulutsang Y."/>
            <person name="Thoulutsang D."/>
            <person name="Topham K."/>
            <person name="Topping I."/>
            <person name="Tsamla T."/>
            <person name="Vassiliev H."/>
            <person name="Vo A."/>
            <person name="Wangchuk T."/>
            <person name="Wangdi T."/>
            <person name="Weiand M."/>
            <person name="Wilkinson J."/>
            <person name="Wilson A."/>
            <person name="Yadav S."/>
            <person name="Young G."/>
            <person name="Yu Q."/>
            <person name="Zembek L."/>
            <person name="Zhong D."/>
            <person name="Zimmer A."/>
            <person name="Zwirko Z."/>
            <person name="Jaffe D.B."/>
            <person name="Alvarez P."/>
            <person name="Brockman W."/>
            <person name="Butler J."/>
            <person name="Chin C."/>
            <person name="Gnerre S."/>
            <person name="Grabherr M."/>
            <person name="Kleber M."/>
            <person name="Mauceli E."/>
            <person name="MacCallum I."/>
        </authorList>
    </citation>
    <scope>NUCLEOTIDE SEQUENCE [LARGE SCALE GENOMIC DNA]</scope>
    <source>
        <strain evidence="3">Tucson 15010-1051.87</strain>
    </source>
</reference>
<name>A0A0Q9WL70_DROVI</name>
<dbReference type="InParanoid" id="A0A0Q9WL70"/>
<dbReference type="Proteomes" id="UP000008792">
    <property type="component" value="Unassembled WGS sequence"/>
</dbReference>
<evidence type="ECO:0000256" key="1">
    <source>
        <dbReference type="SAM" id="MobiDB-lite"/>
    </source>
</evidence>
<feature type="compositionally biased region" description="Low complexity" evidence="1">
    <location>
        <begin position="80"/>
        <end position="90"/>
    </location>
</feature>